<dbReference type="SUPFAM" id="SSF54913">
    <property type="entry name" value="GlnB-like"/>
    <property type="match status" value="1"/>
</dbReference>
<proteinExistence type="inferred from homology"/>
<dbReference type="AlphaFoldDB" id="A0A3L6S6T8"/>
<protein>
    <submittedName>
        <fullName evidence="2">Protein CutA 1, chloroplastic</fullName>
    </submittedName>
</protein>
<dbReference type="Gene3D" id="3.30.70.120">
    <property type="match status" value="1"/>
</dbReference>
<accession>A0A3L6S6T8</accession>
<dbReference type="PANTHER" id="PTHR23419">
    <property type="entry name" value="DIVALENT CATION TOLERANCE CUTA-RELATED"/>
    <property type="match status" value="1"/>
</dbReference>
<keyword evidence="3" id="KW-1185">Reference proteome</keyword>
<dbReference type="InterPro" id="IPR004323">
    <property type="entry name" value="Ion_tolerance_CutA"/>
</dbReference>
<dbReference type="GO" id="GO:0005507">
    <property type="term" value="F:copper ion binding"/>
    <property type="evidence" value="ECO:0007669"/>
    <property type="project" value="TreeGrafter"/>
</dbReference>
<comment type="caution">
    <text evidence="2">The sequence shown here is derived from an EMBL/GenBank/DDBJ whole genome shotgun (WGS) entry which is preliminary data.</text>
</comment>
<evidence type="ECO:0000313" key="2">
    <source>
        <dbReference type="EMBL" id="RLN16661.1"/>
    </source>
</evidence>
<dbReference type="Pfam" id="PF03091">
    <property type="entry name" value="CutA1"/>
    <property type="match status" value="1"/>
</dbReference>
<dbReference type="STRING" id="4540.A0A3L6S6T8"/>
<reference evidence="3" key="1">
    <citation type="journal article" date="2019" name="Nat. Commun.">
        <title>The genome of broomcorn millet.</title>
        <authorList>
            <person name="Zou C."/>
            <person name="Miki D."/>
            <person name="Li D."/>
            <person name="Tang Q."/>
            <person name="Xiao L."/>
            <person name="Rajput S."/>
            <person name="Deng P."/>
            <person name="Jia W."/>
            <person name="Huang R."/>
            <person name="Zhang M."/>
            <person name="Sun Y."/>
            <person name="Hu J."/>
            <person name="Fu X."/>
            <person name="Schnable P.S."/>
            <person name="Li F."/>
            <person name="Zhang H."/>
            <person name="Feng B."/>
            <person name="Zhu X."/>
            <person name="Liu R."/>
            <person name="Schnable J.C."/>
            <person name="Zhu J.-K."/>
            <person name="Zhang H."/>
        </authorList>
    </citation>
    <scope>NUCLEOTIDE SEQUENCE [LARGE SCALE GENOMIC DNA]</scope>
</reference>
<dbReference type="InterPro" id="IPR015867">
    <property type="entry name" value="N-reg_PII/ATP_PRibTrfase_C"/>
</dbReference>
<dbReference type="GO" id="GO:0010038">
    <property type="term" value="P:response to metal ion"/>
    <property type="evidence" value="ECO:0007669"/>
    <property type="project" value="InterPro"/>
</dbReference>
<evidence type="ECO:0000256" key="1">
    <source>
        <dbReference type="ARBA" id="ARBA00010169"/>
    </source>
</evidence>
<organism evidence="2 3">
    <name type="scientific">Panicum miliaceum</name>
    <name type="common">Proso millet</name>
    <name type="synonym">Broomcorn millet</name>
    <dbReference type="NCBI Taxonomy" id="4540"/>
    <lineage>
        <taxon>Eukaryota</taxon>
        <taxon>Viridiplantae</taxon>
        <taxon>Streptophyta</taxon>
        <taxon>Embryophyta</taxon>
        <taxon>Tracheophyta</taxon>
        <taxon>Spermatophyta</taxon>
        <taxon>Magnoliopsida</taxon>
        <taxon>Liliopsida</taxon>
        <taxon>Poales</taxon>
        <taxon>Poaceae</taxon>
        <taxon>PACMAD clade</taxon>
        <taxon>Panicoideae</taxon>
        <taxon>Panicodae</taxon>
        <taxon>Paniceae</taxon>
        <taxon>Panicinae</taxon>
        <taxon>Panicum</taxon>
        <taxon>Panicum sect. Panicum</taxon>
    </lineage>
</organism>
<dbReference type="Proteomes" id="UP000275267">
    <property type="component" value="Unassembled WGS sequence"/>
</dbReference>
<evidence type="ECO:0000313" key="3">
    <source>
        <dbReference type="Proteomes" id="UP000275267"/>
    </source>
</evidence>
<gene>
    <name evidence="2" type="ORF">C2845_PM02G16780</name>
</gene>
<dbReference type="OrthoDB" id="2017693at2759"/>
<dbReference type="InterPro" id="IPR011322">
    <property type="entry name" value="N-reg_PII-like_a/b"/>
</dbReference>
<sequence length="171" mass="18477">MSRHIDLGMLSNSSSLAQVGSLTAFSRAQGLRLFSVSYPFPSLTLSSLGLPSLAATPGHAAAPFVTSSPNPLPATSIHQGEKSQLCSNGVCFNYCAFHCCVLNPFTGGRGRCKVMLIEELLISKTRESLLDSLTEHVKANHEYDVPEVIALPIQGGNLKYLKWLKNSTREN</sequence>
<name>A0A3L6S6T8_PANMI</name>
<dbReference type="EMBL" id="PQIB02000005">
    <property type="protein sequence ID" value="RLN16661.1"/>
    <property type="molecule type" value="Genomic_DNA"/>
</dbReference>
<dbReference type="PANTHER" id="PTHR23419:SF11">
    <property type="entry name" value="PROTEIN CUTA 1, CHLOROPLASTIC"/>
    <property type="match status" value="1"/>
</dbReference>
<comment type="similarity">
    <text evidence="1">Belongs to the CutA family.</text>
</comment>